<name>A0AAE3KD59_9GAMM</name>
<protein>
    <submittedName>
        <fullName evidence="1">Uncharacterized protein</fullName>
    </submittedName>
</protein>
<accession>A0AAE3KD59</accession>
<organism evidence="1 2">
    <name type="scientific">Natronocella acetinitrilica</name>
    <dbReference type="NCBI Taxonomy" id="414046"/>
    <lineage>
        <taxon>Bacteria</taxon>
        <taxon>Pseudomonadati</taxon>
        <taxon>Pseudomonadota</taxon>
        <taxon>Gammaproteobacteria</taxon>
        <taxon>Chromatiales</taxon>
        <taxon>Ectothiorhodospiraceae</taxon>
        <taxon>Natronocella</taxon>
    </lineage>
</organism>
<dbReference type="InterPro" id="IPR036397">
    <property type="entry name" value="RNaseH_sf"/>
</dbReference>
<evidence type="ECO:0000313" key="2">
    <source>
        <dbReference type="Proteomes" id="UP001205843"/>
    </source>
</evidence>
<dbReference type="Gene3D" id="3.30.420.10">
    <property type="entry name" value="Ribonuclease H-like superfamily/Ribonuclease H"/>
    <property type="match status" value="1"/>
</dbReference>
<evidence type="ECO:0000313" key="1">
    <source>
        <dbReference type="EMBL" id="MCP1676461.1"/>
    </source>
</evidence>
<proteinExistence type="predicted"/>
<comment type="caution">
    <text evidence="1">The sequence shown here is derived from an EMBL/GenBank/DDBJ whole genome shotgun (WGS) entry which is preliminary data.</text>
</comment>
<dbReference type="AlphaFoldDB" id="A0AAE3KD59"/>
<dbReference type="SUPFAM" id="SSF53098">
    <property type="entry name" value="Ribonuclease H-like"/>
    <property type="match status" value="1"/>
</dbReference>
<dbReference type="GO" id="GO:0003676">
    <property type="term" value="F:nucleic acid binding"/>
    <property type="evidence" value="ECO:0007669"/>
    <property type="project" value="InterPro"/>
</dbReference>
<dbReference type="RefSeq" id="WP_253482658.1">
    <property type="nucleotide sequence ID" value="NZ_JALJXV010000009.1"/>
</dbReference>
<gene>
    <name evidence="1" type="ORF">J2T57_003622</name>
</gene>
<keyword evidence="2" id="KW-1185">Reference proteome</keyword>
<sequence>MLFYLDTEFTSLKAPKLISIGLVAESTPETSLYVELVDGYQLADCSDFVLAYVLPHLEQGSARMPRRQAAGRIARWIASFPGRHTLVNDHPWFDVELLSNLLGSAWPARLSRQSQVFDPNGVRDYEIATALHHARRGHDVRARLHHAGDDARRLKRSVAAVRHLGRDPFTLQEHREQAPAAAMTG</sequence>
<dbReference type="InterPro" id="IPR012337">
    <property type="entry name" value="RNaseH-like_sf"/>
</dbReference>
<dbReference type="EMBL" id="JALJXV010000009">
    <property type="protein sequence ID" value="MCP1676461.1"/>
    <property type="molecule type" value="Genomic_DNA"/>
</dbReference>
<dbReference type="Proteomes" id="UP001205843">
    <property type="component" value="Unassembled WGS sequence"/>
</dbReference>
<reference evidence="1" key="1">
    <citation type="submission" date="2022-03" db="EMBL/GenBank/DDBJ databases">
        <title>Genomic Encyclopedia of Type Strains, Phase III (KMG-III): the genomes of soil and plant-associated and newly described type strains.</title>
        <authorList>
            <person name="Whitman W."/>
        </authorList>
    </citation>
    <scope>NUCLEOTIDE SEQUENCE</scope>
    <source>
        <strain evidence="1">ANL 6-2</strain>
    </source>
</reference>